<dbReference type="EMBL" id="KN832582">
    <property type="protein sequence ID" value="KII83123.1"/>
    <property type="molecule type" value="Genomic_DNA"/>
</dbReference>
<keyword evidence="3" id="KW-1185">Reference proteome</keyword>
<dbReference type="AlphaFoldDB" id="A0A0C9T4S1"/>
<evidence type="ECO:0000313" key="3">
    <source>
        <dbReference type="Proteomes" id="UP000053263"/>
    </source>
</evidence>
<name>A0A0C9T4S1_PLICR</name>
<evidence type="ECO:0000256" key="1">
    <source>
        <dbReference type="SAM" id="SignalP"/>
    </source>
</evidence>
<accession>A0A0C9T4S1</accession>
<sequence>MRMHWHILEGIATVLGVGVVAPRVTDHDADAVYPQLTLCLHTVLVDYPETATFLTPEERAFVLHCKSLAVFAFGRLGTTRTACARAPFVLAWLAMALVGFAITSHLCTRSGGTSGTFLVPICLTRAYLPLPVPLLRYLRLSFLHGMGDWVDKAALPHLARPTLPQQLRNQSRPRRPARDRDVALAILQKRQRWLPAGAKWERERERRLHLCRAPAPLQRDQRPPPLAAGSLAELKVAARGSSNSMPALVQPAAVAT</sequence>
<dbReference type="HOGENOM" id="CLU_1086321_0_0_1"/>
<organism evidence="2 3">
    <name type="scientific">Plicaturopsis crispa FD-325 SS-3</name>
    <dbReference type="NCBI Taxonomy" id="944288"/>
    <lineage>
        <taxon>Eukaryota</taxon>
        <taxon>Fungi</taxon>
        <taxon>Dikarya</taxon>
        <taxon>Basidiomycota</taxon>
        <taxon>Agaricomycotina</taxon>
        <taxon>Agaricomycetes</taxon>
        <taxon>Agaricomycetidae</taxon>
        <taxon>Amylocorticiales</taxon>
        <taxon>Amylocorticiaceae</taxon>
        <taxon>Plicatura</taxon>
        <taxon>Plicaturopsis crispa</taxon>
    </lineage>
</organism>
<evidence type="ECO:0000313" key="2">
    <source>
        <dbReference type="EMBL" id="KII83123.1"/>
    </source>
</evidence>
<reference evidence="2 3" key="1">
    <citation type="submission" date="2014-06" db="EMBL/GenBank/DDBJ databases">
        <title>Evolutionary Origins and Diversification of the Mycorrhizal Mutualists.</title>
        <authorList>
            <consortium name="DOE Joint Genome Institute"/>
            <consortium name="Mycorrhizal Genomics Consortium"/>
            <person name="Kohler A."/>
            <person name="Kuo A."/>
            <person name="Nagy L.G."/>
            <person name="Floudas D."/>
            <person name="Copeland A."/>
            <person name="Barry K.W."/>
            <person name="Cichocki N."/>
            <person name="Veneault-Fourrey C."/>
            <person name="LaButti K."/>
            <person name="Lindquist E.A."/>
            <person name="Lipzen A."/>
            <person name="Lundell T."/>
            <person name="Morin E."/>
            <person name="Murat C."/>
            <person name="Riley R."/>
            <person name="Ohm R."/>
            <person name="Sun H."/>
            <person name="Tunlid A."/>
            <person name="Henrissat B."/>
            <person name="Grigoriev I.V."/>
            <person name="Hibbett D.S."/>
            <person name="Martin F."/>
        </authorList>
    </citation>
    <scope>NUCLEOTIDE SEQUENCE [LARGE SCALE GENOMIC DNA]</scope>
    <source>
        <strain evidence="2 3">FD-325 SS-3</strain>
    </source>
</reference>
<proteinExistence type="predicted"/>
<keyword evidence="1" id="KW-0732">Signal</keyword>
<protein>
    <submittedName>
        <fullName evidence="2">Uncharacterized protein</fullName>
    </submittedName>
</protein>
<dbReference type="Proteomes" id="UP000053263">
    <property type="component" value="Unassembled WGS sequence"/>
</dbReference>
<feature type="chain" id="PRO_5002220227" evidence="1">
    <location>
        <begin position="17"/>
        <end position="256"/>
    </location>
</feature>
<feature type="signal peptide" evidence="1">
    <location>
        <begin position="1"/>
        <end position="16"/>
    </location>
</feature>
<gene>
    <name evidence="2" type="ORF">PLICRDRAFT_180682</name>
</gene>